<dbReference type="PANTHER" id="PTHR43566:SF2">
    <property type="entry name" value="DUF4143 DOMAIN-CONTAINING PROTEIN"/>
    <property type="match status" value="1"/>
</dbReference>
<protein>
    <submittedName>
        <fullName evidence="3">ATP-binding protein</fullName>
    </submittedName>
</protein>
<dbReference type="SUPFAM" id="SSF52540">
    <property type="entry name" value="P-loop containing nucleoside triphosphate hydrolases"/>
    <property type="match status" value="1"/>
</dbReference>
<comment type="caution">
    <text evidence="3">The sequence shown here is derived from an EMBL/GenBank/DDBJ whole genome shotgun (WGS) entry which is preliminary data.</text>
</comment>
<dbReference type="AlphaFoldDB" id="A0A926DV64"/>
<feature type="domain" description="DUF4143" evidence="2">
    <location>
        <begin position="182"/>
        <end position="341"/>
    </location>
</feature>
<dbReference type="InterPro" id="IPR041682">
    <property type="entry name" value="AAA_14"/>
</dbReference>
<feature type="domain" description="AAA" evidence="1">
    <location>
        <begin position="4"/>
        <end position="117"/>
    </location>
</feature>
<dbReference type="GO" id="GO:0005524">
    <property type="term" value="F:ATP binding"/>
    <property type="evidence" value="ECO:0007669"/>
    <property type="project" value="UniProtKB-KW"/>
</dbReference>
<dbReference type="Pfam" id="PF13635">
    <property type="entry name" value="DUF4143"/>
    <property type="match status" value="1"/>
</dbReference>
<keyword evidence="4" id="KW-1185">Reference proteome</keyword>
<gene>
    <name evidence="3" type="ORF">H8730_12120</name>
</gene>
<dbReference type="EMBL" id="JACRSQ010000019">
    <property type="protein sequence ID" value="MBC8544284.1"/>
    <property type="molecule type" value="Genomic_DNA"/>
</dbReference>
<proteinExistence type="predicted"/>
<dbReference type="InterPro" id="IPR027417">
    <property type="entry name" value="P-loop_NTPase"/>
</dbReference>
<dbReference type="Proteomes" id="UP000657006">
    <property type="component" value="Unassembled WGS sequence"/>
</dbReference>
<evidence type="ECO:0000259" key="1">
    <source>
        <dbReference type="Pfam" id="PF13173"/>
    </source>
</evidence>
<reference evidence="3" key="1">
    <citation type="submission" date="2020-08" db="EMBL/GenBank/DDBJ databases">
        <title>Genome public.</title>
        <authorList>
            <person name="Liu C."/>
            <person name="Sun Q."/>
        </authorList>
    </citation>
    <scope>NUCLEOTIDE SEQUENCE</scope>
    <source>
        <strain evidence="3">NSJ-32</strain>
    </source>
</reference>
<keyword evidence="3" id="KW-0067">ATP-binding</keyword>
<dbReference type="Pfam" id="PF13173">
    <property type="entry name" value="AAA_14"/>
    <property type="match status" value="1"/>
</dbReference>
<evidence type="ECO:0000313" key="4">
    <source>
        <dbReference type="Proteomes" id="UP000657006"/>
    </source>
</evidence>
<organism evidence="3 4">
    <name type="scientific">Bianquea renquensis</name>
    <dbReference type="NCBI Taxonomy" id="2763661"/>
    <lineage>
        <taxon>Bacteria</taxon>
        <taxon>Bacillati</taxon>
        <taxon>Bacillota</taxon>
        <taxon>Clostridia</taxon>
        <taxon>Eubacteriales</taxon>
        <taxon>Bianqueaceae</taxon>
        <taxon>Bianquea</taxon>
    </lineage>
</organism>
<evidence type="ECO:0000259" key="2">
    <source>
        <dbReference type="Pfam" id="PF13635"/>
    </source>
</evidence>
<keyword evidence="3" id="KW-0547">Nucleotide-binding</keyword>
<dbReference type="InterPro" id="IPR025420">
    <property type="entry name" value="DUF4143"/>
</dbReference>
<sequence length="391" mass="44305">MFGAVLVAGPRQVGKTTMLEKITSDVGYVTLDDPIVRASAEEERGTFFKDNPPPVFVDEIQKAPALFEQIKLYLDRERKKGQFFMCGSQQFKMMKGVSESLAGRIGLVTLLGFSMREEYGIECDAPFLPTEEYLSVRREQLADIAYDEVWRRIHRGPMPELYSNPDFNWQMFYGAYVRTYIDRDVRELSEIGDTVKFTRFMVAAAASTGQLLNLSSLARDVGISQPTAERWLSILVASNVVYLLQPYSTNITKRAVKTPKLYFLDTGLAAYLTRWNTPEVLKSGAMAGAFFESFVISEIIKSYYNKGILEPPLYFYRDKDMNEIDLLIEESGTLYPIEMKKHADPVKKDTDAFALLDKIPGIRRGAGGVICLYDKPVTLRGDDRVIPVNYL</sequence>
<accession>A0A926DV64</accession>
<evidence type="ECO:0000313" key="3">
    <source>
        <dbReference type="EMBL" id="MBC8544284.1"/>
    </source>
</evidence>
<name>A0A926DV64_9FIRM</name>
<dbReference type="PANTHER" id="PTHR43566">
    <property type="entry name" value="CONSERVED PROTEIN"/>
    <property type="match status" value="1"/>
</dbReference>